<name>A0ACB9YYV2_9PEZI</name>
<keyword evidence="2" id="KW-1185">Reference proteome</keyword>
<evidence type="ECO:0000313" key="1">
    <source>
        <dbReference type="EMBL" id="KAI4864406.1"/>
    </source>
</evidence>
<sequence>MSLPGTDTATIPAAHGGQVDRMFPKDSPKHGLLPLHVSIENENMTMAKVLFGAGADPDGVMRDGITPLNYCISRRDDPEMARMLIQEGANIHKTSENLTPIEKATSCDRQLSLKVLQEATRDEETSFGGRSSDSISHAQTEEVVRASQDLESDSSEGSQR</sequence>
<accession>A0ACB9YYV2</accession>
<proteinExistence type="predicted"/>
<comment type="caution">
    <text evidence="1">The sequence shown here is derived from an EMBL/GenBank/DDBJ whole genome shotgun (WGS) entry which is preliminary data.</text>
</comment>
<evidence type="ECO:0000313" key="2">
    <source>
        <dbReference type="Proteomes" id="UP001497700"/>
    </source>
</evidence>
<organism evidence="1 2">
    <name type="scientific">Hypoxylon rubiginosum</name>
    <dbReference type="NCBI Taxonomy" id="110542"/>
    <lineage>
        <taxon>Eukaryota</taxon>
        <taxon>Fungi</taxon>
        <taxon>Dikarya</taxon>
        <taxon>Ascomycota</taxon>
        <taxon>Pezizomycotina</taxon>
        <taxon>Sordariomycetes</taxon>
        <taxon>Xylariomycetidae</taxon>
        <taxon>Xylariales</taxon>
        <taxon>Hypoxylaceae</taxon>
        <taxon>Hypoxylon</taxon>
    </lineage>
</organism>
<dbReference type="EMBL" id="MU393486">
    <property type="protein sequence ID" value="KAI4864406.1"/>
    <property type="molecule type" value="Genomic_DNA"/>
</dbReference>
<protein>
    <submittedName>
        <fullName evidence="1">Uncharacterized protein</fullName>
    </submittedName>
</protein>
<reference evidence="1 2" key="1">
    <citation type="journal article" date="2022" name="New Phytol.">
        <title>Ecological generalism drives hyperdiversity of secondary metabolite gene clusters in xylarialean endophytes.</title>
        <authorList>
            <person name="Franco M.E.E."/>
            <person name="Wisecaver J.H."/>
            <person name="Arnold A.E."/>
            <person name="Ju Y.M."/>
            <person name="Slot J.C."/>
            <person name="Ahrendt S."/>
            <person name="Moore L.P."/>
            <person name="Eastman K.E."/>
            <person name="Scott K."/>
            <person name="Konkel Z."/>
            <person name="Mondo S.J."/>
            <person name="Kuo A."/>
            <person name="Hayes R.D."/>
            <person name="Haridas S."/>
            <person name="Andreopoulos B."/>
            <person name="Riley R."/>
            <person name="LaButti K."/>
            <person name="Pangilinan J."/>
            <person name="Lipzen A."/>
            <person name="Amirebrahimi M."/>
            <person name="Yan J."/>
            <person name="Adam C."/>
            <person name="Keymanesh K."/>
            <person name="Ng V."/>
            <person name="Louie K."/>
            <person name="Northen T."/>
            <person name="Drula E."/>
            <person name="Henrissat B."/>
            <person name="Hsieh H.M."/>
            <person name="Youens-Clark K."/>
            <person name="Lutzoni F."/>
            <person name="Miadlikowska J."/>
            <person name="Eastwood D.C."/>
            <person name="Hamelin R.C."/>
            <person name="Grigoriev I.V."/>
            <person name="U'Ren J.M."/>
        </authorList>
    </citation>
    <scope>NUCLEOTIDE SEQUENCE [LARGE SCALE GENOMIC DNA]</scope>
    <source>
        <strain evidence="1 2">CBS 119005</strain>
    </source>
</reference>
<gene>
    <name evidence="1" type="ORF">F4820DRAFT_448980</name>
</gene>
<dbReference type="Proteomes" id="UP001497700">
    <property type="component" value="Unassembled WGS sequence"/>
</dbReference>